<dbReference type="GO" id="GO:0008833">
    <property type="term" value="F:deoxyribonuclease IV (phage-T4-induced) activity"/>
    <property type="evidence" value="ECO:0007669"/>
    <property type="project" value="UniProtKB-UniRule"/>
</dbReference>
<dbReference type="SMART" id="SM00518">
    <property type="entry name" value="AP2Ec"/>
    <property type="match status" value="1"/>
</dbReference>
<keyword evidence="4 7" id="KW-0378">Hydrolase</keyword>
<evidence type="ECO:0000256" key="4">
    <source>
        <dbReference type="ARBA" id="ARBA00022801"/>
    </source>
</evidence>
<comment type="similarity">
    <text evidence="1 7">Belongs to the AP endonuclease 2 family.</text>
</comment>
<reference evidence="9 10" key="1">
    <citation type="journal article" date="2016" name="Nat. Commun.">
        <title>Thousands of microbial genomes shed light on interconnected biogeochemical processes in an aquifer system.</title>
        <authorList>
            <person name="Anantharaman K."/>
            <person name="Brown C.T."/>
            <person name="Hug L.A."/>
            <person name="Sharon I."/>
            <person name="Castelle C.J."/>
            <person name="Probst A.J."/>
            <person name="Thomas B.C."/>
            <person name="Singh A."/>
            <person name="Wilkins M.J."/>
            <person name="Karaoz U."/>
            <person name="Brodie E.L."/>
            <person name="Williams K.H."/>
            <person name="Hubbard S.S."/>
            <person name="Banfield J.F."/>
        </authorList>
    </citation>
    <scope>NUCLEOTIDE SEQUENCE [LARGE SCALE GENOMIC DNA]</scope>
</reference>
<dbReference type="Gene3D" id="3.20.20.150">
    <property type="entry name" value="Divalent-metal-dependent TIM barrel enzymes"/>
    <property type="match status" value="1"/>
</dbReference>
<comment type="function">
    <text evidence="7">Endonuclease IV plays a role in DNA repair. It cleaves phosphodiester bonds at apurinic or apyrimidinic (AP) sites, generating a 3'-hydroxyl group and a 5'-terminal sugar phosphate.</text>
</comment>
<dbReference type="PROSITE" id="PS00731">
    <property type="entry name" value="AP_NUCLEASE_F2_3"/>
    <property type="match status" value="1"/>
</dbReference>
<dbReference type="PROSITE" id="PS51432">
    <property type="entry name" value="AP_NUCLEASE_F2_4"/>
    <property type="match status" value="1"/>
</dbReference>
<sequence>MKIGAHVSAAGGLYNAPKNAAQLSLECFQFFSRPPQGGPVPKLGPEEISIFRQTCTNHGFSEYYVHTPYVLNICSDRPEVRSRTIGIIKTDLERASLLGCPAIMTHLGSANGVDEEDGLARAIAGVKQILDGYNGSARLLLENSAGAGKIIGSRFEELATIITEVADERIGICFDTAHAFASGYDLRNELAVRKTVALFDQTIGLNRLELVHANDSKVEFGTHKDRHEHIGHGYLGTTGFKAIISEPHFQKVNFILETPTEGQLEDIKLLKKMRNQLMV</sequence>
<dbReference type="SUPFAM" id="SSF51658">
    <property type="entry name" value="Xylose isomerase-like"/>
    <property type="match status" value="1"/>
</dbReference>
<evidence type="ECO:0000256" key="3">
    <source>
        <dbReference type="ARBA" id="ARBA00022763"/>
    </source>
</evidence>
<accession>A0A1F7WED1</accession>
<feature type="binding site" evidence="7">
    <location>
        <position position="175"/>
    </location>
    <ligand>
        <name>Zn(2+)</name>
        <dbReference type="ChEBI" id="CHEBI:29105"/>
        <label>2</label>
    </ligand>
</feature>
<dbReference type="InterPro" id="IPR018246">
    <property type="entry name" value="AP_endonuc_F2_Zn_BS"/>
</dbReference>
<feature type="binding site" evidence="7">
    <location>
        <position position="212"/>
    </location>
    <ligand>
        <name>Zn(2+)</name>
        <dbReference type="ChEBI" id="CHEBI:29105"/>
        <label>2</label>
    </ligand>
</feature>
<feature type="binding site" evidence="7">
    <location>
        <position position="106"/>
    </location>
    <ligand>
        <name>Zn(2+)</name>
        <dbReference type="ChEBI" id="CHEBI:29105"/>
        <label>1</label>
    </ligand>
</feature>
<dbReference type="EMBL" id="MGFG01000014">
    <property type="protein sequence ID" value="OGM01182.1"/>
    <property type="molecule type" value="Genomic_DNA"/>
</dbReference>
<evidence type="ECO:0000256" key="6">
    <source>
        <dbReference type="ARBA" id="ARBA00023204"/>
    </source>
</evidence>
<dbReference type="GO" id="GO:0008081">
    <property type="term" value="F:phosphoric diester hydrolase activity"/>
    <property type="evidence" value="ECO:0007669"/>
    <property type="project" value="TreeGrafter"/>
</dbReference>
<evidence type="ECO:0000313" key="9">
    <source>
        <dbReference type="EMBL" id="OGM01182.1"/>
    </source>
</evidence>
<keyword evidence="6 7" id="KW-0234">DNA repair</keyword>
<dbReference type="Proteomes" id="UP000176988">
    <property type="component" value="Unassembled WGS sequence"/>
</dbReference>
<feature type="domain" description="Xylose isomerase-like TIM barrel" evidence="8">
    <location>
        <begin position="18"/>
        <end position="271"/>
    </location>
</feature>
<feature type="binding site" evidence="7">
    <location>
        <position position="66"/>
    </location>
    <ligand>
        <name>Zn(2+)</name>
        <dbReference type="ChEBI" id="CHEBI:29105"/>
        <label>1</label>
    </ligand>
</feature>
<dbReference type="EC" id="3.1.21.2" evidence="7"/>
<dbReference type="STRING" id="1802424.A2480_04330"/>
<keyword evidence="3 7" id="KW-0227">DNA damage</keyword>
<dbReference type="FunFam" id="3.20.20.150:FF:000001">
    <property type="entry name" value="Probable endonuclease 4"/>
    <property type="match status" value="1"/>
</dbReference>
<dbReference type="PANTHER" id="PTHR21445:SF0">
    <property type="entry name" value="APURINIC-APYRIMIDINIC ENDONUCLEASE"/>
    <property type="match status" value="1"/>
</dbReference>
<dbReference type="PANTHER" id="PTHR21445">
    <property type="entry name" value="ENDONUCLEASE IV ENDODEOXYRIBONUCLEASE IV"/>
    <property type="match status" value="1"/>
</dbReference>
<evidence type="ECO:0000259" key="8">
    <source>
        <dbReference type="Pfam" id="PF01261"/>
    </source>
</evidence>
<evidence type="ECO:0000256" key="1">
    <source>
        <dbReference type="ARBA" id="ARBA00005340"/>
    </source>
</evidence>
<dbReference type="CDD" id="cd00019">
    <property type="entry name" value="AP2Ec"/>
    <property type="match status" value="1"/>
</dbReference>
<keyword evidence="7" id="KW-0540">Nuclease</keyword>
<dbReference type="GO" id="GO:0003677">
    <property type="term" value="F:DNA binding"/>
    <property type="evidence" value="ECO:0007669"/>
    <property type="project" value="InterPro"/>
</dbReference>
<protein>
    <recommendedName>
        <fullName evidence="7">Probable endonuclease 4</fullName>
        <ecNumber evidence="7">3.1.21.2</ecNumber>
    </recommendedName>
    <alternativeName>
        <fullName evidence="7">Endodeoxyribonuclease IV</fullName>
    </alternativeName>
    <alternativeName>
        <fullName evidence="7">Endonuclease IV</fullName>
    </alternativeName>
</protein>
<name>A0A1F7WED1_9BACT</name>
<dbReference type="AlphaFoldDB" id="A0A1F7WED1"/>
<keyword evidence="2 7" id="KW-0479">Metal-binding</keyword>
<evidence type="ECO:0000256" key="2">
    <source>
        <dbReference type="ARBA" id="ARBA00022723"/>
    </source>
</evidence>
<dbReference type="GO" id="GO:0006284">
    <property type="term" value="P:base-excision repair"/>
    <property type="evidence" value="ECO:0007669"/>
    <property type="project" value="TreeGrafter"/>
</dbReference>
<proteinExistence type="inferred from homology"/>
<evidence type="ECO:0000256" key="7">
    <source>
        <dbReference type="HAMAP-Rule" id="MF_00152"/>
    </source>
</evidence>
<keyword evidence="7" id="KW-0255">Endonuclease</keyword>
<dbReference type="InterPro" id="IPR036237">
    <property type="entry name" value="Xyl_isomerase-like_sf"/>
</dbReference>
<feature type="binding site" evidence="7">
    <location>
        <position position="225"/>
    </location>
    <ligand>
        <name>Zn(2+)</name>
        <dbReference type="ChEBI" id="CHEBI:29105"/>
        <label>3</label>
    </ligand>
</feature>
<dbReference type="GO" id="GO:0008270">
    <property type="term" value="F:zinc ion binding"/>
    <property type="evidence" value="ECO:0007669"/>
    <property type="project" value="UniProtKB-UniRule"/>
</dbReference>
<dbReference type="InterPro" id="IPR001719">
    <property type="entry name" value="AP_endonuc_2"/>
</dbReference>
<dbReference type="InterPro" id="IPR013022">
    <property type="entry name" value="Xyl_isomerase-like_TIM-brl"/>
</dbReference>
<feature type="binding site" evidence="7">
    <location>
        <position position="257"/>
    </location>
    <ligand>
        <name>Zn(2+)</name>
        <dbReference type="ChEBI" id="CHEBI:29105"/>
        <label>2</label>
    </ligand>
</feature>
<dbReference type="HAMAP" id="MF_00152">
    <property type="entry name" value="Nfo"/>
    <property type="match status" value="1"/>
</dbReference>
<feature type="binding site" evidence="7">
    <location>
        <position position="142"/>
    </location>
    <ligand>
        <name>Zn(2+)</name>
        <dbReference type="ChEBI" id="CHEBI:29105"/>
        <label>1</label>
    </ligand>
</feature>
<dbReference type="NCBIfam" id="TIGR00587">
    <property type="entry name" value="nfo"/>
    <property type="match status" value="1"/>
</dbReference>
<feature type="binding site" evidence="7">
    <location>
        <position position="178"/>
    </location>
    <ligand>
        <name>Zn(2+)</name>
        <dbReference type="ChEBI" id="CHEBI:29105"/>
        <label>3</label>
    </ligand>
</feature>
<dbReference type="Pfam" id="PF01261">
    <property type="entry name" value="AP_endonuc_2"/>
    <property type="match status" value="1"/>
</dbReference>
<keyword evidence="5 7" id="KW-0862">Zinc</keyword>
<comment type="catalytic activity">
    <reaction evidence="7">
        <text>Endonucleolytic cleavage to 5'-phosphooligonucleotide end-products.</text>
        <dbReference type="EC" id="3.1.21.2"/>
    </reaction>
</comment>
<comment type="caution">
    <text evidence="9">The sequence shown here is derived from an EMBL/GenBank/DDBJ whole genome shotgun (WGS) entry which is preliminary data.</text>
</comment>
<evidence type="ECO:0000256" key="5">
    <source>
        <dbReference type="ARBA" id="ARBA00022833"/>
    </source>
</evidence>
<evidence type="ECO:0000313" key="10">
    <source>
        <dbReference type="Proteomes" id="UP000176988"/>
    </source>
</evidence>
<feature type="binding site" evidence="7">
    <location>
        <position position="142"/>
    </location>
    <ligand>
        <name>Zn(2+)</name>
        <dbReference type="ChEBI" id="CHEBI:29105"/>
        <label>2</label>
    </ligand>
</feature>
<comment type="cofactor">
    <cofactor evidence="7">
        <name>Zn(2+)</name>
        <dbReference type="ChEBI" id="CHEBI:29105"/>
    </cofactor>
    <text evidence="7">Binds 3 Zn(2+) ions.</text>
</comment>
<dbReference type="GO" id="GO:0003906">
    <property type="term" value="F:DNA-(apurinic or apyrimidinic site) endonuclease activity"/>
    <property type="evidence" value="ECO:0007669"/>
    <property type="project" value="TreeGrafter"/>
</dbReference>
<feature type="binding site" evidence="7">
    <location>
        <position position="227"/>
    </location>
    <ligand>
        <name>Zn(2+)</name>
        <dbReference type="ChEBI" id="CHEBI:29105"/>
        <label>3</label>
    </ligand>
</feature>
<organism evidence="9 10">
    <name type="scientific">Candidatus Uhrbacteria bacterium RIFOXYC2_FULL_47_19</name>
    <dbReference type="NCBI Taxonomy" id="1802424"/>
    <lineage>
        <taxon>Bacteria</taxon>
        <taxon>Candidatus Uhriibacteriota</taxon>
    </lineage>
</organism>
<gene>
    <name evidence="7" type="primary">nfo</name>
    <name evidence="9" type="ORF">A2480_04330</name>
</gene>